<reference evidence="1" key="1">
    <citation type="submission" date="2018-02" db="EMBL/GenBank/DDBJ databases">
        <title>Rhizophora mucronata_Transcriptome.</title>
        <authorList>
            <person name="Meera S.P."/>
            <person name="Sreeshan A."/>
            <person name="Augustine A."/>
        </authorList>
    </citation>
    <scope>NUCLEOTIDE SEQUENCE</scope>
    <source>
        <tissue evidence="1">Leaf</tissue>
    </source>
</reference>
<accession>A0A2P2NDM4</accession>
<proteinExistence type="predicted"/>
<evidence type="ECO:0000313" key="1">
    <source>
        <dbReference type="EMBL" id="MBX40581.1"/>
    </source>
</evidence>
<protein>
    <submittedName>
        <fullName evidence="1">Uncharacterized protein</fullName>
    </submittedName>
</protein>
<sequence length="22" mass="2514">MTKFCPWQLASFDCPSLKINLA</sequence>
<dbReference type="AlphaFoldDB" id="A0A2P2NDM4"/>
<organism evidence="1">
    <name type="scientific">Rhizophora mucronata</name>
    <name type="common">Asiatic mangrove</name>
    <dbReference type="NCBI Taxonomy" id="61149"/>
    <lineage>
        <taxon>Eukaryota</taxon>
        <taxon>Viridiplantae</taxon>
        <taxon>Streptophyta</taxon>
        <taxon>Embryophyta</taxon>
        <taxon>Tracheophyta</taxon>
        <taxon>Spermatophyta</taxon>
        <taxon>Magnoliopsida</taxon>
        <taxon>eudicotyledons</taxon>
        <taxon>Gunneridae</taxon>
        <taxon>Pentapetalae</taxon>
        <taxon>rosids</taxon>
        <taxon>fabids</taxon>
        <taxon>Malpighiales</taxon>
        <taxon>Rhizophoraceae</taxon>
        <taxon>Rhizophora</taxon>
    </lineage>
</organism>
<dbReference type="EMBL" id="GGEC01060097">
    <property type="protein sequence ID" value="MBX40581.1"/>
    <property type="molecule type" value="Transcribed_RNA"/>
</dbReference>
<name>A0A2P2NDM4_RHIMU</name>